<dbReference type="RefSeq" id="XP_013408800.1">
    <property type="nucleotide sequence ID" value="XM_013553346.1"/>
</dbReference>
<accession>A0A1S3JEF7</accession>
<proteinExistence type="predicted"/>
<evidence type="ECO:0000313" key="4">
    <source>
        <dbReference type="RefSeq" id="XP_013408800.1"/>
    </source>
</evidence>
<dbReference type="PANTHER" id="PTHR45902">
    <property type="entry name" value="LATROPHILIN RECEPTOR-LIKE PROTEIN A"/>
    <property type="match status" value="1"/>
</dbReference>
<dbReference type="OrthoDB" id="5953841at2759"/>
<feature type="chain" id="PRO_5010339034" evidence="2">
    <location>
        <begin position="24"/>
        <end position="586"/>
    </location>
</feature>
<feature type="signal peptide" evidence="2">
    <location>
        <begin position="1"/>
        <end position="23"/>
    </location>
</feature>
<protein>
    <submittedName>
        <fullName evidence="4">Uncharacterized protein LOC106172569</fullName>
    </submittedName>
</protein>
<dbReference type="InterPro" id="IPR053231">
    <property type="entry name" value="GPCR_LN-TM7"/>
</dbReference>
<dbReference type="GeneID" id="106172569"/>
<keyword evidence="3" id="KW-1185">Reference proteome</keyword>
<organism evidence="3 4">
    <name type="scientific">Lingula anatina</name>
    <name type="common">Brachiopod</name>
    <name type="synonym">Lingula unguis</name>
    <dbReference type="NCBI Taxonomy" id="7574"/>
    <lineage>
        <taxon>Eukaryota</taxon>
        <taxon>Metazoa</taxon>
        <taxon>Spiralia</taxon>
        <taxon>Lophotrochozoa</taxon>
        <taxon>Brachiopoda</taxon>
        <taxon>Linguliformea</taxon>
        <taxon>Lingulata</taxon>
        <taxon>Lingulida</taxon>
        <taxon>Linguloidea</taxon>
        <taxon>Lingulidae</taxon>
        <taxon>Lingula</taxon>
    </lineage>
</organism>
<feature type="region of interest" description="Disordered" evidence="1">
    <location>
        <begin position="105"/>
        <end position="130"/>
    </location>
</feature>
<name>A0A1S3JEF7_LINAN</name>
<evidence type="ECO:0000313" key="3">
    <source>
        <dbReference type="Proteomes" id="UP000085678"/>
    </source>
</evidence>
<dbReference type="PANTHER" id="PTHR45902:SF1">
    <property type="entry name" value="LATROPHILIN RECEPTOR-LIKE PROTEIN A"/>
    <property type="match status" value="1"/>
</dbReference>
<dbReference type="AlphaFoldDB" id="A0A1S3JEF7"/>
<feature type="compositionally biased region" description="Polar residues" evidence="1">
    <location>
        <begin position="114"/>
        <end position="130"/>
    </location>
</feature>
<dbReference type="KEGG" id="lak:106172569"/>
<dbReference type="InParanoid" id="A0A1S3JEF7"/>
<dbReference type="Proteomes" id="UP000085678">
    <property type="component" value="Unplaced"/>
</dbReference>
<sequence length="586" mass="65180">MKMYKYMKISLVFLCYCILPCDGVVDSSRLKTEDGLSPGGGHGSSMPGSNPPGNRWLYGSKMSMMSWYRFIIHCSTDLLCCLFEDCCYDVAHHCASSQNSGVLAAPPLGLPPGNGSSQMAQGSSGRDTGSDISEVEHIVQHAGFMTCTPIQKNADFTVGRSSSLPRMSQASWHHVYPVWTLAQCPDAWQDSDVRQQCVNATRADFETFLPVTDANGVTYANKYCALCHGVRDSVQWHVQVKCMLTPVEEFLNCTSWQCILEMVLLKYDCYAMLKPSRYPNRPRFCFPPVNANDVEPCDFELVNNTLYETSSLRGSDVQSSLRDTCLSYTAVTQTSLYKSIQVFKNYHCMLCYAGIRYQEGSYPSLIRKYMPPSFSSLLRISDDSAEWNVDKATQPCPVGFKSIGGECSPLLHAFERVFYQVKFVFAPDGWNLTERPVINICGKIDTSIGHMAIAFNLSLMEPYDCSLQMAEEGSALSIMYVARISRNSPSVSYIEGWKQMVCLLPSMDKFLEKRLIKLAEGSLYLMARPRDADMCGNGGNKTRSTEVLDGATHTTTASSSVSPAVPIYYITLYAQVAFLSLSFTVM</sequence>
<keyword evidence="2" id="KW-0732">Signal</keyword>
<gene>
    <name evidence="4" type="primary">LOC106172569</name>
</gene>
<reference evidence="4" key="1">
    <citation type="submission" date="2025-08" db="UniProtKB">
        <authorList>
            <consortium name="RefSeq"/>
        </authorList>
    </citation>
    <scope>IDENTIFICATION</scope>
    <source>
        <tissue evidence="4">Gonads</tissue>
    </source>
</reference>
<evidence type="ECO:0000256" key="1">
    <source>
        <dbReference type="SAM" id="MobiDB-lite"/>
    </source>
</evidence>
<evidence type="ECO:0000256" key="2">
    <source>
        <dbReference type="SAM" id="SignalP"/>
    </source>
</evidence>